<gene>
    <name evidence="2" type="ORF">HGA15_30270</name>
</gene>
<dbReference type="Proteomes" id="UP000570678">
    <property type="component" value="Unassembled WGS sequence"/>
</dbReference>
<keyword evidence="3" id="KW-1185">Reference proteome</keyword>
<accession>A0A846YL32</accession>
<reference evidence="2 3" key="1">
    <citation type="submission" date="2020-04" db="EMBL/GenBank/DDBJ databases">
        <title>MicrobeNet Type strains.</title>
        <authorList>
            <person name="Nicholson A.C."/>
        </authorList>
    </citation>
    <scope>NUCLEOTIDE SEQUENCE [LARGE SCALE GENOMIC DNA]</scope>
    <source>
        <strain evidence="2 3">JCM 3332</strain>
    </source>
</reference>
<protein>
    <submittedName>
        <fullName evidence="2">Uncharacterized protein</fullName>
    </submittedName>
</protein>
<evidence type="ECO:0000256" key="1">
    <source>
        <dbReference type="SAM" id="MobiDB-lite"/>
    </source>
</evidence>
<evidence type="ECO:0000313" key="2">
    <source>
        <dbReference type="EMBL" id="NKY60346.1"/>
    </source>
</evidence>
<dbReference type="EMBL" id="JAAXOT010000022">
    <property type="protein sequence ID" value="NKY60346.1"/>
    <property type="molecule type" value="Genomic_DNA"/>
</dbReference>
<feature type="region of interest" description="Disordered" evidence="1">
    <location>
        <begin position="1"/>
        <end position="28"/>
    </location>
</feature>
<proteinExistence type="predicted"/>
<name>A0A846YL32_9NOCA</name>
<dbReference type="AlphaFoldDB" id="A0A846YL32"/>
<sequence>MALTKEEAERLLREVKATSDRSRDAKEEANRIVREAAEARGNAVQAALDAGLPRELIAVSAGVHRNLLYRIAGKTSQQKKRN</sequence>
<evidence type="ECO:0000313" key="3">
    <source>
        <dbReference type="Proteomes" id="UP000570678"/>
    </source>
</evidence>
<organism evidence="2 3">
    <name type="scientific">Nocardia flavorosea</name>
    <dbReference type="NCBI Taxonomy" id="53429"/>
    <lineage>
        <taxon>Bacteria</taxon>
        <taxon>Bacillati</taxon>
        <taxon>Actinomycetota</taxon>
        <taxon>Actinomycetes</taxon>
        <taxon>Mycobacteriales</taxon>
        <taxon>Nocardiaceae</taxon>
        <taxon>Nocardia</taxon>
    </lineage>
</organism>
<comment type="caution">
    <text evidence="2">The sequence shown here is derived from an EMBL/GenBank/DDBJ whole genome shotgun (WGS) entry which is preliminary data.</text>
</comment>